<dbReference type="PANTHER" id="PTHR43685">
    <property type="entry name" value="GLYCOSYLTRANSFERASE"/>
    <property type="match status" value="1"/>
</dbReference>
<dbReference type="RefSeq" id="WP_376847573.1">
    <property type="nucleotide sequence ID" value="NZ_JBHSFW010000023.1"/>
</dbReference>
<organism evidence="6 7">
    <name type="scientific">Camelliibacillus cellulosilyticus</name>
    <dbReference type="NCBI Taxonomy" id="2174486"/>
    <lineage>
        <taxon>Bacteria</taxon>
        <taxon>Bacillati</taxon>
        <taxon>Bacillota</taxon>
        <taxon>Bacilli</taxon>
        <taxon>Bacillales</taxon>
        <taxon>Sporolactobacillaceae</taxon>
        <taxon>Camelliibacillus</taxon>
    </lineage>
</organism>
<dbReference type="Gene3D" id="3.90.550.10">
    <property type="entry name" value="Spore Coat Polysaccharide Biosynthesis Protein SpsA, Chain A"/>
    <property type="match status" value="1"/>
</dbReference>
<reference evidence="7" key="1">
    <citation type="journal article" date="2019" name="Int. J. Syst. Evol. Microbiol.">
        <title>The Global Catalogue of Microorganisms (GCM) 10K type strain sequencing project: providing services to taxonomists for standard genome sequencing and annotation.</title>
        <authorList>
            <consortium name="The Broad Institute Genomics Platform"/>
            <consortium name="The Broad Institute Genome Sequencing Center for Infectious Disease"/>
            <person name="Wu L."/>
            <person name="Ma J."/>
        </authorList>
    </citation>
    <scope>NUCLEOTIDE SEQUENCE [LARGE SCALE GENOMIC DNA]</scope>
    <source>
        <strain evidence="7">CGMCC 1.16306</strain>
    </source>
</reference>
<name>A0ABV9GU68_9BACL</name>
<dbReference type="InterPro" id="IPR001173">
    <property type="entry name" value="Glyco_trans_2-like"/>
</dbReference>
<comment type="similarity">
    <text evidence="1">Belongs to the glycosyltransferase 2 family.</text>
</comment>
<evidence type="ECO:0000313" key="6">
    <source>
        <dbReference type="EMBL" id="MFC4620461.1"/>
    </source>
</evidence>
<comment type="caution">
    <text evidence="6">The sequence shown here is derived from an EMBL/GenBank/DDBJ whole genome shotgun (WGS) entry which is preliminary data.</text>
</comment>
<keyword evidence="4" id="KW-0472">Membrane</keyword>
<evidence type="ECO:0000256" key="2">
    <source>
        <dbReference type="ARBA" id="ARBA00022676"/>
    </source>
</evidence>
<evidence type="ECO:0000259" key="5">
    <source>
        <dbReference type="Pfam" id="PF00535"/>
    </source>
</evidence>
<accession>A0ABV9GU68</accession>
<sequence length="275" mass="32271">MICVYKNDNPEHFKDAMESVINQTRKPDEIVLVVDGPIPESINEIIESYEKECFFKVIRLDENVGHGNARRIGLENCSNELIALMDADDISVVDRFEKQVKCFEQDENLSIVGGNITEFIDSVNNIVGTREVPQNDYEIKQYMKKRCPFNQMTVMFKLSEVNNAGGYKDWYQNEDYYLWIRMHINGAIFKNLNDTLCLVRVGKQMYKRRGGWKYFKSEAKLQKYMYYQGITSFTTFVYNMLIRFVLQVLMPNKMRAIIFKNFARRKVTNNKIEGG</sequence>
<dbReference type="EMBL" id="JBHSFW010000023">
    <property type="protein sequence ID" value="MFC4620461.1"/>
    <property type="molecule type" value="Genomic_DNA"/>
</dbReference>
<evidence type="ECO:0000256" key="3">
    <source>
        <dbReference type="ARBA" id="ARBA00022679"/>
    </source>
</evidence>
<dbReference type="Proteomes" id="UP001596022">
    <property type="component" value="Unassembled WGS sequence"/>
</dbReference>
<dbReference type="Pfam" id="PF00535">
    <property type="entry name" value="Glycos_transf_2"/>
    <property type="match status" value="1"/>
</dbReference>
<evidence type="ECO:0000256" key="1">
    <source>
        <dbReference type="ARBA" id="ARBA00006739"/>
    </source>
</evidence>
<dbReference type="InterPro" id="IPR050834">
    <property type="entry name" value="Glycosyltransf_2"/>
</dbReference>
<keyword evidence="7" id="KW-1185">Reference proteome</keyword>
<keyword evidence="4" id="KW-0812">Transmembrane</keyword>
<evidence type="ECO:0000256" key="4">
    <source>
        <dbReference type="SAM" id="Phobius"/>
    </source>
</evidence>
<feature type="transmembrane region" description="Helical" evidence="4">
    <location>
        <begin position="224"/>
        <end position="246"/>
    </location>
</feature>
<feature type="domain" description="Glycosyltransferase 2-like" evidence="5">
    <location>
        <begin position="2"/>
        <end position="141"/>
    </location>
</feature>
<keyword evidence="3 6" id="KW-0808">Transferase</keyword>
<dbReference type="SUPFAM" id="SSF53448">
    <property type="entry name" value="Nucleotide-diphospho-sugar transferases"/>
    <property type="match status" value="1"/>
</dbReference>
<evidence type="ECO:0000313" key="7">
    <source>
        <dbReference type="Proteomes" id="UP001596022"/>
    </source>
</evidence>
<protein>
    <submittedName>
        <fullName evidence="6">Glycosyltransferase</fullName>
        <ecNumber evidence="6">2.4.-.-</ecNumber>
    </submittedName>
</protein>
<dbReference type="PANTHER" id="PTHR43685:SF5">
    <property type="entry name" value="GLYCOSYLTRANSFERASE EPSE-RELATED"/>
    <property type="match status" value="1"/>
</dbReference>
<dbReference type="GO" id="GO:0016757">
    <property type="term" value="F:glycosyltransferase activity"/>
    <property type="evidence" value="ECO:0007669"/>
    <property type="project" value="UniProtKB-KW"/>
</dbReference>
<keyword evidence="2 6" id="KW-0328">Glycosyltransferase</keyword>
<proteinExistence type="inferred from homology"/>
<dbReference type="EC" id="2.4.-.-" evidence="6"/>
<keyword evidence="4" id="KW-1133">Transmembrane helix</keyword>
<dbReference type="InterPro" id="IPR029044">
    <property type="entry name" value="Nucleotide-diphossugar_trans"/>
</dbReference>
<gene>
    <name evidence="6" type="ORF">ACFO4N_17315</name>
</gene>